<evidence type="ECO:0000313" key="3">
    <source>
        <dbReference type="Proteomes" id="UP000807025"/>
    </source>
</evidence>
<sequence>MNNGVLLPSTPNNPMTAPSPSMLSMNGGGAAISMDIFSTDFVNSVTTVTAEDYHRAPERRSKGVRGLVDLPTSERDACFSYFPSPVRRIYQSAQDGFLRCTFQS</sequence>
<keyword evidence="3" id="KW-1185">Reference proteome</keyword>
<evidence type="ECO:0000313" key="2">
    <source>
        <dbReference type="EMBL" id="KAF9497795.1"/>
    </source>
</evidence>
<comment type="caution">
    <text evidence="2">The sequence shown here is derived from an EMBL/GenBank/DDBJ whole genome shotgun (WGS) entry which is preliminary data.</text>
</comment>
<proteinExistence type="predicted"/>
<dbReference type="AlphaFoldDB" id="A0A9P6A0U4"/>
<reference evidence="2" key="1">
    <citation type="submission" date="2020-11" db="EMBL/GenBank/DDBJ databases">
        <authorList>
            <consortium name="DOE Joint Genome Institute"/>
            <person name="Ahrendt S."/>
            <person name="Riley R."/>
            <person name="Andreopoulos W."/>
            <person name="Labutti K."/>
            <person name="Pangilinan J."/>
            <person name="Ruiz-Duenas F.J."/>
            <person name="Barrasa J.M."/>
            <person name="Sanchez-Garcia M."/>
            <person name="Camarero S."/>
            <person name="Miyauchi S."/>
            <person name="Serrano A."/>
            <person name="Linde D."/>
            <person name="Babiker R."/>
            <person name="Drula E."/>
            <person name="Ayuso-Fernandez I."/>
            <person name="Pacheco R."/>
            <person name="Padilla G."/>
            <person name="Ferreira P."/>
            <person name="Barriuso J."/>
            <person name="Kellner H."/>
            <person name="Castanera R."/>
            <person name="Alfaro M."/>
            <person name="Ramirez L."/>
            <person name="Pisabarro A.G."/>
            <person name="Kuo A."/>
            <person name="Tritt A."/>
            <person name="Lipzen A."/>
            <person name="He G."/>
            <person name="Yan M."/>
            <person name="Ng V."/>
            <person name="Cullen D."/>
            <person name="Martin F."/>
            <person name="Rosso M.-N."/>
            <person name="Henrissat B."/>
            <person name="Hibbett D."/>
            <person name="Martinez A.T."/>
            <person name="Grigoriev I.V."/>
        </authorList>
    </citation>
    <scope>NUCLEOTIDE SEQUENCE</scope>
    <source>
        <strain evidence="2">ATCC 90797</strain>
    </source>
</reference>
<gene>
    <name evidence="2" type="ORF">BDN71DRAFT_531003</name>
</gene>
<evidence type="ECO:0000256" key="1">
    <source>
        <dbReference type="SAM" id="MobiDB-lite"/>
    </source>
</evidence>
<feature type="region of interest" description="Disordered" evidence="1">
    <location>
        <begin position="1"/>
        <end position="22"/>
    </location>
</feature>
<dbReference type="EMBL" id="MU154541">
    <property type="protein sequence ID" value="KAF9497795.1"/>
    <property type="molecule type" value="Genomic_DNA"/>
</dbReference>
<name>A0A9P6A0U4_PLEER</name>
<accession>A0A9P6A0U4</accession>
<dbReference type="Proteomes" id="UP000807025">
    <property type="component" value="Unassembled WGS sequence"/>
</dbReference>
<organism evidence="2 3">
    <name type="scientific">Pleurotus eryngii</name>
    <name type="common">Boletus of the steppes</name>
    <dbReference type="NCBI Taxonomy" id="5323"/>
    <lineage>
        <taxon>Eukaryota</taxon>
        <taxon>Fungi</taxon>
        <taxon>Dikarya</taxon>
        <taxon>Basidiomycota</taxon>
        <taxon>Agaricomycotina</taxon>
        <taxon>Agaricomycetes</taxon>
        <taxon>Agaricomycetidae</taxon>
        <taxon>Agaricales</taxon>
        <taxon>Pleurotineae</taxon>
        <taxon>Pleurotaceae</taxon>
        <taxon>Pleurotus</taxon>
    </lineage>
</organism>
<protein>
    <submittedName>
        <fullName evidence="2">Uncharacterized protein</fullName>
    </submittedName>
</protein>